<dbReference type="RefSeq" id="WP_085882148.1">
    <property type="nucleotide sequence ID" value="NZ_FWFR01000001.1"/>
</dbReference>
<keyword evidence="4 5" id="KW-0408">Iron</keyword>
<dbReference type="Proteomes" id="UP000193200">
    <property type="component" value="Unassembled WGS sequence"/>
</dbReference>
<keyword evidence="2 5" id="KW-0349">Heme</keyword>
<dbReference type="GO" id="GO:0046872">
    <property type="term" value="F:metal ion binding"/>
    <property type="evidence" value="ECO:0007669"/>
    <property type="project" value="UniProtKB-KW"/>
</dbReference>
<keyword evidence="1" id="KW-0813">Transport</keyword>
<accession>A0A1Y5S0L9</accession>
<proteinExistence type="predicted"/>
<dbReference type="AlphaFoldDB" id="A0A1Y5S0L9"/>
<evidence type="ECO:0000256" key="3">
    <source>
        <dbReference type="ARBA" id="ARBA00022723"/>
    </source>
</evidence>
<dbReference type="InterPro" id="IPR012292">
    <property type="entry name" value="Globin/Proto"/>
</dbReference>
<dbReference type="GO" id="GO:0020037">
    <property type="term" value="F:heme binding"/>
    <property type="evidence" value="ECO:0007669"/>
    <property type="project" value="InterPro"/>
</dbReference>
<dbReference type="OrthoDB" id="25954at2"/>
<dbReference type="Pfam" id="PF01152">
    <property type="entry name" value="Bac_globin"/>
    <property type="match status" value="1"/>
</dbReference>
<evidence type="ECO:0000256" key="1">
    <source>
        <dbReference type="ARBA" id="ARBA00022448"/>
    </source>
</evidence>
<dbReference type="GO" id="GO:0019825">
    <property type="term" value="F:oxygen binding"/>
    <property type="evidence" value="ECO:0007669"/>
    <property type="project" value="InterPro"/>
</dbReference>
<evidence type="ECO:0000256" key="2">
    <source>
        <dbReference type="ARBA" id="ARBA00022617"/>
    </source>
</evidence>
<name>A0A1Y5S0L9_9PROT</name>
<dbReference type="Gene3D" id="1.10.490.10">
    <property type="entry name" value="Globins"/>
    <property type="match status" value="1"/>
</dbReference>
<evidence type="ECO:0000256" key="5">
    <source>
        <dbReference type="PIRSR" id="PIRSR601486-1"/>
    </source>
</evidence>
<dbReference type="EMBL" id="FWFR01000001">
    <property type="protein sequence ID" value="SLN26894.1"/>
    <property type="molecule type" value="Genomic_DNA"/>
</dbReference>
<keyword evidence="3 5" id="KW-0479">Metal-binding</keyword>
<dbReference type="SUPFAM" id="SSF46458">
    <property type="entry name" value="Globin-like"/>
    <property type="match status" value="1"/>
</dbReference>
<keyword evidence="7" id="KW-1185">Reference proteome</keyword>
<dbReference type="InterPro" id="IPR009050">
    <property type="entry name" value="Globin-like_sf"/>
</dbReference>
<gene>
    <name evidence="6" type="primary">ctb</name>
    <name evidence="6" type="ORF">OCH7691_00861</name>
</gene>
<dbReference type="CDD" id="cd08916">
    <property type="entry name" value="TrHb3_P"/>
    <property type="match status" value="1"/>
</dbReference>
<sequence>MTPAEKRAAVAAEIVERTGIDEVMIDRLVRAFYDKVRQDPLIGPVFDARIAEWEPHLQTMCEFWSSVSLMTGRYHGQPMVKHMPLPVDARHFDRWLSLFEKTAFEVCPPEAAEHFLTIARRIAASLELGIAGHNGVMLMMGERLHRADADVVLPAVPGEATGTTI</sequence>
<evidence type="ECO:0000313" key="6">
    <source>
        <dbReference type="EMBL" id="SLN26894.1"/>
    </source>
</evidence>
<evidence type="ECO:0000313" key="7">
    <source>
        <dbReference type="Proteomes" id="UP000193200"/>
    </source>
</evidence>
<reference evidence="6 7" key="1">
    <citation type="submission" date="2017-03" db="EMBL/GenBank/DDBJ databases">
        <authorList>
            <person name="Afonso C.L."/>
            <person name="Miller P.J."/>
            <person name="Scott M.A."/>
            <person name="Spackman E."/>
            <person name="Goraichik I."/>
            <person name="Dimitrov K.M."/>
            <person name="Suarez D.L."/>
            <person name="Swayne D.E."/>
        </authorList>
    </citation>
    <scope>NUCLEOTIDE SEQUENCE [LARGE SCALE GENOMIC DNA]</scope>
    <source>
        <strain evidence="6 7">CECT 7691</strain>
    </source>
</reference>
<dbReference type="InParanoid" id="A0A1Y5S0L9"/>
<organism evidence="6 7">
    <name type="scientific">Oceanibacterium hippocampi</name>
    <dbReference type="NCBI Taxonomy" id="745714"/>
    <lineage>
        <taxon>Bacteria</taxon>
        <taxon>Pseudomonadati</taxon>
        <taxon>Pseudomonadota</taxon>
        <taxon>Alphaproteobacteria</taxon>
        <taxon>Sneathiellales</taxon>
        <taxon>Sneathiellaceae</taxon>
        <taxon>Oceanibacterium</taxon>
    </lineage>
</organism>
<feature type="binding site" description="distal binding residue" evidence="5">
    <location>
        <position position="56"/>
    </location>
    <ligand>
        <name>heme</name>
        <dbReference type="ChEBI" id="CHEBI:30413"/>
    </ligand>
    <ligandPart>
        <name>Fe</name>
        <dbReference type="ChEBI" id="CHEBI:18248"/>
    </ligandPart>
</feature>
<protein>
    <submittedName>
        <fullName evidence="6">Group 3 truncated hemoglobin ctb</fullName>
    </submittedName>
</protein>
<evidence type="ECO:0000256" key="4">
    <source>
        <dbReference type="ARBA" id="ARBA00023004"/>
    </source>
</evidence>
<dbReference type="InterPro" id="IPR001486">
    <property type="entry name" value="Hemoglobin_trunc"/>
</dbReference>